<dbReference type="EMBL" id="QPJU01000002">
    <property type="protein sequence ID" value="RCX10805.1"/>
    <property type="molecule type" value="Genomic_DNA"/>
</dbReference>
<dbReference type="RefSeq" id="WP_241659309.1">
    <property type="nucleotide sequence ID" value="NZ_QPJU01000002.1"/>
</dbReference>
<dbReference type="AlphaFoldDB" id="A0A369ANX0"/>
<organism evidence="1 2">
    <name type="scientific">Extensimonas vulgaris</name>
    <dbReference type="NCBI Taxonomy" id="1031594"/>
    <lineage>
        <taxon>Bacteria</taxon>
        <taxon>Pseudomonadati</taxon>
        <taxon>Pseudomonadota</taxon>
        <taxon>Betaproteobacteria</taxon>
        <taxon>Burkholderiales</taxon>
        <taxon>Comamonadaceae</taxon>
        <taxon>Extensimonas</taxon>
    </lineage>
</organism>
<sequence length="161" mass="17608">MNVNNTTPKPPHDAATPAAAAKPVLVYVDDAAHAQQHIAANPAVAQSSRWILVACAPRITHRISKWVSHSSRENWRKRWAEKLFAQMLPWLQERGAQATPVLATGPLEELTQTLQAEWGELHIVDARRPKLTTAFSSDAQAAGVLRSLVLGFGVLLALQVD</sequence>
<comment type="caution">
    <text evidence="1">The sequence shown here is derived from an EMBL/GenBank/DDBJ whole genome shotgun (WGS) entry which is preliminary data.</text>
</comment>
<evidence type="ECO:0000313" key="2">
    <source>
        <dbReference type="Proteomes" id="UP000252174"/>
    </source>
</evidence>
<dbReference type="Proteomes" id="UP000252174">
    <property type="component" value="Unassembled WGS sequence"/>
</dbReference>
<evidence type="ECO:0000313" key="1">
    <source>
        <dbReference type="EMBL" id="RCX10805.1"/>
    </source>
</evidence>
<keyword evidence="2" id="KW-1185">Reference proteome</keyword>
<reference evidence="1 2" key="1">
    <citation type="submission" date="2018-07" db="EMBL/GenBank/DDBJ databases">
        <title>Genomic Encyclopedia of Type Strains, Phase IV (KMG-IV): sequencing the most valuable type-strain genomes for metagenomic binning, comparative biology and taxonomic classification.</title>
        <authorList>
            <person name="Goeker M."/>
        </authorList>
    </citation>
    <scope>NUCLEOTIDE SEQUENCE [LARGE SCALE GENOMIC DNA]</scope>
    <source>
        <strain evidence="1 2">DSM 100911</strain>
    </source>
</reference>
<proteinExistence type="predicted"/>
<accession>A0A369ANX0</accession>
<protein>
    <recommendedName>
        <fullName evidence="3">Universal stress protein family protein</fullName>
    </recommendedName>
</protein>
<evidence type="ECO:0008006" key="3">
    <source>
        <dbReference type="Google" id="ProtNLM"/>
    </source>
</evidence>
<name>A0A369ANX0_9BURK</name>
<gene>
    <name evidence="1" type="ORF">DFR45_102207</name>
</gene>